<comment type="similarity">
    <text evidence="1">Belongs to the LysR transcriptional regulatory family.</text>
</comment>
<keyword evidence="4" id="KW-0804">Transcription</keyword>
<dbReference type="InterPro" id="IPR036388">
    <property type="entry name" value="WH-like_DNA-bd_sf"/>
</dbReference>
<evidence type="ECO:0000256" key="2">
    <source>
        <dbReference type="ARBA" id="ARBA00023015"/>
    </source>
</evidence>
<dbReference type="PANTHER" id="PTHR30346:SF30">
    <property type="entry name" value="SMALL NEUTRAL PROTEASE REGULATORY PROTEIN"/>
    <property type="match status" value="1"/>
</dbReference>
<feature type="domain" description="HTH lysR-type" evidence="5">
    <location>
        <begin position="22"/>
        <end position="79"/>
    </location>
</feature>
<dbReference type="InterPro" id="IPR036390">
    <property type="entry name" value="WH_DNA-bd_sf"/>
</dbReference>
<dbReference type="InterPro" id="IPR000847">
    <property type="entry name" value="LysR_HTH_N"/>
</dbReference>
<dbReference type="AlphaFoldDB" id="A0A2P8DJ40"/>
<dbReference type="GO" id="GO:0003677">
    <property type="term" value="F:DNA binding"/>
    <property type="evidence" value="ECO:0007669"/>
    <property type="project" value="UniProtKB-KW"/>
</dbReference>
<evidence type="ECO:0000313" key="6">
    <source>
        <dbReference type="EMBL" id="PSK97247.1"/>
    </source>
</evidence>
<dbReference type="Pfam" id="PF00126">
    <property type="entry name" value="HTH_1"/>
    <property type="match status" value="1"/>
</dbReference>
<reference evidence="6 7" key="1">
    <citation type="submission" date="2018-03" db="EMBL/GenBank/DDBJ databases">
        <title>Genomic Encyclopedia of Archaeal and Bacterial Type Strains, Phase II (KMG-II): from individual species to whole genera.</title>
        <authorList>
            <person name="Goeker M."/>
        </authorList>
    </citation>
    <scope>NUCLEOTIDE SEQUENCE [LARGE SCALE GENOMIC DNA]</scope>
    <source>
        <strain evidence="6 7">DSM 45211</strain>
    </source>
</reference>
<proteinExistence type="inferred from homology"/>
<dbReference type="Gene3D" id="3.40.190.290">
    <property type="match status" value="1"/>
</dbReference>
<dbReference type="Pfam" id="PF03466">
    <property type="entry name" value="LysR_substrate"/>
    <property type="match status" value="1"/>
</dbReference>
<keyword evidence="3 6" id="KW-0238">DNA-binding</keyword>
<dbReference type="SUPFAM" id="SSF53850">
    <property type="entry name" value="Periplasmic binding protein-like II"/>
    <property type="match status" value="1"/>
</dbReference>
<organism evidence="6 7">
    <name type="scientific">Haloactinopolyspora alba</name>
    <dbReference type="NCBI Taxonomy" id="648780"/>
    <lineage>
        <taxon>Bacteria</taxon>
        <taxon>Bacillati</taxon>
        <taxon>Actinomycetota</taxon>
        <taxon>Actinomycetes</taxon>
        <taxon>Jiangellales</taxon>
        <taxon>Jiangellaceae</taxon>
        <taxon>Haloactinopolyspora</taxon>
    </lineage>
</organism>
<dbReference type="Gene3D" id="1.10.10.10">
    <property type="entry name" value="Winged helix-like DNA-binding domain superfamily/Winged helix DNA-binding domain"/>
    <property type="match status" value="1"/>
</dbReference>
<dbReference type="GO" id="GO:0003700">
    <property type="term" value="F:DNA-binding transcription factor activity"/>
    <property type="evidence" value="ECO:0007669"/>
    <property type="project" value="InterPro"/>
</dbReference>
<gene>
    <name evidence="6" type="ORF">CLV30_12346</name>
</gene>
<evidence type="ECO:0000256" key="1">
    <source>
        <dbReference type="ARBA" id="ARBA00009437"/>
    </source>
</evidence>
<evidence type="ECO:0000259" key="5">
    <source>
        <dbReference type="PROSITE" id="PS50931"/>
    </source>
</evidence>
<evidence type="ECO:0000313" key="7">
    <source>
        <dbReference type="Proteomes" id="UP000243528"/>
    </source>
</evidence>
<accession>A0A2P8DJ40</accession>
<dbReference type="GO" id="GO:0032993">
    <property type="term" value="C:protein-DNA complex"/>
    <property type="evidence" value="ECO:0007669"/>
    <property type="project" value="TreeGrafter"/>
</dbReference>
<keyword evidence="2" id="KW-0805">Transcription regulation</keyword>
<dbReference type="PRINTS" id="PR00039">
    <property type="entry name" value="HTHLYSR"/>
</dbReference>
<dbReference type="Proteomes" id="UP000243528">
    <property type="component" value="Unassembled WGS sequence"/>
</dbReference>
<dbReference type="PROSITE" id="PS50931">
    <property type="entry name" value="HTH_LYSR"/>
    <property type="match status" value="1"/>
</dbReference>
<dbReference type="PANTHER" id="PTHR30346">
    <property type="entry name" value="TRANSCRIPTIONAL DUAL REGULATOR HCAR-RELATED"/>
    <property type="match status" value="1"/>
</dbReference>
<dbReference type="CDD" id="cd08414">
    <property type="entry name" value="PBP2_LTTR_aromatics_like"/>
    <property type="match status" value="1"/>
</dbReference>
<evidence type="ECO:0000256" key="3">
    <source>
        <dbReference type="ARBA" id="ARBA00023125"/>
    </source>
</evidence>
<dbReference type="InterPro" id="IPR005119">
    <property type="entry name" value="LysR_subst-bd"/>
</dbReference>
<dbReference type="SUPFAM" id="SSF46785">
    <property type="entry name" value="Winged helix' DNA-binding domain"/>
    <property type="match status" value="1"/>
</dbReference>
<name>A0A2P8DJ40_9ACTN</name>
<sequence>MRILPLWVLLCAYKHYRLCMDLELRHLRVVSVVAEQGSVTKAASALGIAQPALTAQLNRIERSLGGALFERDRNGARLTVLGELVLSRARLLLPALASLHDEAQRLMNSPSDQARRVRIGSALTALGGRFVEQVVTGWPDASVTTRPSWSAEEITQLVATGTLDCGVIGTCHAAPPPSASGVVWAGLAVDPLFVLVSETHPLAGRASVRLAELRDEVWVAAPGDGCLEECFAAACARAGFTPRSLYEAEATSCVDLVASGFGVALCQPTFRDTPGVTVIHVRDEPLTWGHYVGWHEDNALAADGRFVTFGRRAHREAVRSSARYGEWLPDHPEYGALSPHTAV</sequence>
<dbReference type="EMBL" id="PYGE01000023">
    <property type="protein sequence ID" value="PSK97247.1"/>
    <property type="molecule type" value="Genomic_DNA"/>
</dbReference>
<keyword evidence="7" id="KW-1185">Reference proteome</keyword>
<protein>
    <submittedName>
        <fullName evidence="6">DNA-binding transcriptional LysR family regulator</fullName>
    </submittedName>
</protein>
<evidence type="ECO:0000256" key="4">
    <source>
        <dbReference type="ARBA" id="ARBA00023163"/>
    </source>
</evidence>
<comment type="caution">
    <text evidence="6">The sequence shown here is derived from an EMBL/GenBank/DDBJ whole genome shotgun (WGS) entry which is preliminary data.</text>
</comment>